<dbReference type="Proteomes" id="UP000179769">
    <property type="component" value="Unassembled WGS sequence"/>
</dbReference>
<reference evidence="5" key="1">
    <citation type="submission" date="2016-07" db="EMBL/GenBank/DDBJ databases">
        <title>Frankia sp. NRRL B-16219 Genome sequencing.</title>
        <authorList>
            <person name="Ghodhbane-Gtari F."/>
            <person name="Swanson E."/>
            <person name="Gueddou A."/>
            <person name="Louati M."/>
            <person name="Nouioui I."/>
            <person name="Hezbri K."/>
            <person name="Abebe-Akele F."/>
            <person name="Simpson S."/>
            <person name="Morris K."/>
            <person name="Thomas K."/>
            <person name="Gtari M."/>
            <person name="Tisa L.S."/>
        </authorList>
    </citation>
    <scope>NUCLEOTIDE SEQUENCE [LARGE SCALE GENOMIC DNA]</scope>
    <source>
        <strain evidence="5">NRRL B-16219</strain>
    </source>
</reference>
<keyword evidence="2" id="KW-0812">Transmembrane</keyword>
<proteinExistence type="predicted"/>
<evidence type="ECO:0000313" key="5">
    <source>
        <dbReference type="Proteomes" id="UP000179769"/>
    </source>
</evidence>
<evidence type="ECO:0000313" key="4">
    <source>
        <dbReference type="EMBL" id="OHV43083.1"/>
    </source>
</evidence>
<dbReference type="PANTHER" id="PTHR42941:SF1">
    <property type="entry name" value="SLL1037 PROTEIN"/>
    <property type="match status" value="1"/>
</dbReference>
<dbReference type="InterPro" id="IPR035897">
    <property type="entry name" value="Toll_tir_struct_dom_sf"/>
</dbReference>
<dbReference type="PANTHER" id="PTHR42941">
    <property type="entry name" value="SLL1037 PROTEIN"/>
    <property type="match status" value="1"/>
</dbReference>
<feature type="transmembrane region" description="Helical" evidence="2">
    <location>
        <begin position="199"/>
        <end position="220"/>
    </location>
</feature>
<dbReference type="GO" id="GO:0007165">
    <property type="term" value="P:signal transduction"/>
    <property type="evidence" value="ECO:0007669"/>
    <property type="project" value="InterPro"/>
</dbReference>
<dbReference type="Gene3D" id="3.40.50.10140">
    <property type="entry name" value="Toll/interleukin-1 receptor homology (TIR) domain"/>
    <property type="match status" value="1"/>
</dbReference>
<evidence type="ECO:0000256" key="1">
    <source>
        <dbReference type="SAM" id="MobiDB-lite"/>
    </source>
</evidence>
<dbReference type="Pfam" id="PF16868">
    <property type="entry name" value="NMT1_3"/>
    <property type="match status" value="1"/>
</dbReference>
<accession>A0A1S1R7Z0</accession>
<dbReference type="PROSITE" id="PS50104">
    <property type="entry name" value="TIR"/>
    <property type="match status" value="1"/>
</dbReference>
<dbReference type="NCBIfam" id="TIGR02122">
    <property type="entry name" value="TRAP_TAXI"/>
    <property type="match status" value="1"/>
</dbReference>
<dbReference type="InterPro" id="IPR000157">
    <property type="entry name" value="TIR_dom"/>
</dbReference>
<evidence type="ECO:0000256" key="2">
    <source>
        <dbReference type="SAM" id="Phobius"/>
    </source>
</evidence>
<organism evidence="4 5">
    <name type="scientific">Parafrankia soli</name>
    <dbReference type="NCBI Taxonomy" id="2599596"/>
    <lineage>
        <taxon>Bacteria</taxon>
        <taxon>Bacillati</taxon>
        <taxon>Actinomycetota</taxon>
        <taxon>Actinomycetes</taxon>
        <taxon>Frankiales</taxon>
        <taxon>Frankiaceae</taxon>
        <taxon>Parafrankia</taxon>
    </lineage>
</organism>
<dbReference type="SUPFAM" id="SSF52200">
    <property type="entry name" value="Toll/Interleukin receptor TIR domain"/>
    <property type="match status" value="1"/>
</dbReference>
<dbReference type="Pfam" id="PF13676">
    <property type="entry name" value="TIR_2"/>
    <property type="match status" value="1"/>
</dbReference>
<keyword evidence="2" id="KW-1133">Transmembrane helix</keyword>
<gene>
    <name evidence="4" type="ORF">BBK14_10635</name>
</gene>
<feature type="domain" description="TIR" evidence="3">
    <location>
        <begin position="8"/>
        <end position="153"/>
    </location>
</feature>
<keyword evidence="5" id="KW-1185">Reference proteome</keyword>
<comment type="caution">
    <text evidence="4">The sequence shown here is derived from an EMBL/GenBank/DDBJ whole genome shotgun (WGS) entry which is preliminary data.</text>
</comment>
<name>A0A1S1R7Z0_9ACTN</name>
<dbReference type="SMART" id="SM00255">
    <property type="entry name" value="TIR"/>
    <property type="match status" value="1"/>
</dbReference>
<feature type="compositionally biased region" description="Pro residues" evidence="1">
    <location>
        <begin position="155"/>
        <end position="165"/>
    </location>
</feature>
<dbReference type="OrthoDB" id="218695at2"/>
<sequence length="554" mass="59464">MSITGAGAQWDFFVSYTKDDRPWAEWVAWQLEVEAGYSVLVEAWDFVPGANWVTRMQQGVAQAQRTIALLSNAYLRSVYGQAVWQAAYAADPLGFNRKLVPIRLEDCPRPGLLGQIVPIDLFDRYPADAARQHLLDTIATTLNGTAKQLASPASPGTPPPFPGTPPDKGQSPPLSPPTGVGSEKKPPAEPPPPNPRSRWALAALALVVVVAIVVTVWLVWLRDSPSPVGDCEKVSVLTGQVDSPYYRYGEVLAGLVHAAYPGTTVDVISTGGSAHNLSSVGHQMARCTVSIVQFTTAVDARYGASQFAGSPIEGLRSVGPLWFDLLQLVVREDSDITTADQLCSGRGVASGLLDSGTEQIGQVLFRQIETAAGCSIATKPTKLADGLAELRAGRVDAVLWAGGVPTEEIRREAIDGVGLRMLPLEEYRDAMQDEWDIYYGSRAGTNFVAGPVYDIETIRPQDYPGIRTTSTVAVPNGIVANEAADPDLVRYVAQALIEQRTAFERVLWPDGGGQGFRTGAQTVGTSPFYCLVSLHPGAKKYYQSAGISPRCPTS</sequence>
<protein>
    <recommendedName>
        <fullName evidence="3">TIR domain-containing protein</fullName>
    </recommendedName>
</protein>
<dbReference type="EMBL" id="MAXA01000036">
    <property type="protein sequence ID" value="OHV43083.1"/>
    <property type="molecule type" value="Genomic_DNA"/>
</dbReference>
<dbReference type="Gene3D" id="3.40.190.10">
    <property type="entry name" value="Periplasmic binding protein-like II"/>
    <property type="match status" value="2"/>
</dbReference>
<dbReference type="AlphaFoldDB" id="A0A1S1R7Z0"/>
<keyword evidence="2" id="KW-0472">Membrane</keyword>
<dbReference type="SUPFAM" id="SSF53850">
    <property type="entry name" value="Periplasmic binding protein-like II"/>
    <property type="match status" value="1"/>
</dbReference>
<feature type="region of interest" description="Disordered" evidence="1">
    <location>
        <begin position="147"/>
        <end position="194"/>
    </location>
</feature>
<dbReference type="RefSeq" id="WP_071060043.1">
    <property type="nucleotide sequence ID" value="NZ_MAXA01000036.1"/>
</dbReference>
<dbReference type="InterPro" id="IPR011852">
    <property type="entry name" value="TRAP_TAXI"/>
</dbReference>
<evidence type="ECO:0000259" key="3">
    <source>
        <dbReference type="PROSITE" id="PS50104"/>
    </source>
</evidence>